<feature type="domain" description="AMP-binding enzyme C-terminal" evidence="4">
    <location>
        <begin position="437"/>
        <end position="512"/>
    </location>
</feature>
<keyword evidence="6" id="KW-1185">Reference proteome</keyword>
<accession>A0A1H8QQU1</accession>
<dbReference type="InterPro" id="IPR042099">
    <property type="entry name" value="ANL_N_sf"/>
</dbReference>
<dbReference type="Proteomes" id="UP000198960">
    <property type="component" value="Unassembled WGS sequence"/>
</dbReference>
<dbReference type="EMBL" id="FOEE01000002">
    <property type="protein sequence ID" value="SEO56388.1"/>
    <property type="molecule type" value="Genomic_DNA"/>
</dbReference>
<reference evidence="6" key="1">
    <citation type="submission" date="2016-10" db="EMBL/GenBank/DDBJ databases">
        <authorList>
            <person name="Varghese N."/>
            <person name="Submissions S."/>
        </authorList>
    </citation>
    <scope>NUCLEOTIDE SEQUENCE [LARGE SCALE GENOMIC DNA]</scope>
    <source>
        <strain evidence="6">DSM 45413</strain>
    </source>
</reference>
<evidence type="ECO:0000259" key="4">
    <source>
        <dbReference type="Pfam" id="PF13193"/>
    </source>
</evidence>
<name>A0A1H8QQU1_9ACTN</name>
<dbReference type="InterPro" id="IPR050237">
    <property type="entry name" value="ATP-dep_AMP-bd_enzyme"/>
</dbReference>
<sequence>MKVVDKARNSLPFLRANATIIERPDRLVRATVAALPYGNGLLAGVAASVARYPHAPAVVAAGEQVTYRELWRGSTALASELAKRELTSESRIGVLCRNSPWFVHALLGGALLGADIVLLNTSFGPAQLQDTIDAEGIDLVLHDDEFAQALGGTPAISVSRIRKIATQGSGRATLPRPQRHSRLVVLTSGTTGRPKGASRPSDGAAADGVGALLGSIPLRARDTIVVPAPFFHAWGLASLLIGLGLSETIVTAPHFDPAGVLGLVDTHRADALILVPTMLQRICSLPPRELARFRTWSLRVIAASGSAIPGPLVTEVLDRFGPILYNVYGSTEVAAATIAGPRDLRAAPTTAGRRATGVRVAVLDPAGSPAGAGETGRVFVGNAARFDGYTGGGGKESVDGLLSTGDLGHFDGRGLLFVDGREDDMIVSGGENVYPTEVEHLLNDHPDIEEAVVIGVEDPTFGRALKAVVVAKDGRSLDPEDLKAYVAERLARYKVPRQFAFLDELPRTATGKVLRRQLA</sequence>
<dbReference type="InterPro" id="IPR020845">
    <property type="entry name" value="AMP-binding_CS"/>
</dbReference>
<evidence type="ECO:0000256" key="2">
    <source>
        <dbReference type="ARBA" id="ARBA00022598"/>
    </source>
</evidence>
<proteinExistence type="inferred from homology"/>
<dbReference type="InterPro" id="IPR045851">
    <property type="entry name" value="AMP-bd_C_sf"/>
</dbReference>
<evidence type="ECO:0000313" key="5">
    <source>
        <dbReference type="EMBL" id="SEO56388.1"/>
    </source>
</evidence>
<dbReference type="Gene3D" id="3.40.50.12780">
    <property type="entry name" value="N-terminal domain of ligase-like"/>
    <property type="match status" value="1"/>
</dbReference>
<keyword evidence="2 5" id="KW-0436">Ligase</keyword>
<gene>
    <name evidence="5" type="ORF">SAMN05660991_00738</name>
</gene>
<dbReference type="SUPFAM" id="SSF56801">
    <property type="entry name" value="Acetyl-CoA synthetase-like"/>
    <property type="match status" value="1"/>
</dbReference>
<evidence type="ECO:0000259" key="3">
    <source>
        <dbReference type="Pfam" id="PF00501"/>
    </source>
</evidence>
<dbReference type="GO" id="GO:0016878">
    <property type="term" value="F:acid-thiol ligase activity"/>
    <property type="evidence" value="ECO:0007669"/>
    <property type="project" value="UniProtKB-ARBA"/>
</dbReference>
<dbReference type="FunFam" id="3.30.300.30:FF:000008">
    <property type="entry name" value="2,3-dihydroxybenzoate-AMP ligase"/>
    <property type="match status" value="1"/>
</dbReference>
<dbReference type="InterPro" id="IPR025110">
    <property type="entry name" value="AMP-bd_C"/>
</dbReference>
<dbReference type="CDD" id="cd04433">
    <property type="entry name" value="AFD_class_I"/>
    <property type="match status" value="1"/>
</dbReference>
<dbReference type="RefSeq" id="WP_211435473.1">
    <property type="nucleotide sequence ID" value="NZ_FOEE01000002.1"/>
</dbReference>
<evidence type="ECO:0000313" key="6">
    <source>
        <dbReference type="Proteomes" id="UP000198960"/>
    </source>
</evidence>
<dbReference type="Pfam" id="PF00501">
    <property type="entry name" value="AMP-binding"/>
    <property type="match status" value="1"/>
</dbReference>
<protein>
    <submittedName>
        <fullName evidence="5">Acyl-CoA synthetase (AMP-forming)/AMP-acid ligase II</fullName>
    </submittedName>
</protein>
<dbReference type="PANTHER" id="PTHR43767">
    <property type="entry name" value="LONG-CHAIN-FATTY-ACID--COA LIGASE"/>
    <property type="match status" value="1"/>
</dbReference>
<dbReference type="InterPro" id="IPR000873">
    <property type="entry name" value="AMP-dep_synth/lig_dom"/>
</dbReference>
<dbReference type="STRING" id="673521.SAMN05660991_00738"/>
<comment type="similarity">
    <text evidence="1">Belongs to the ATP-dependent AMP-binding enzyme family.</text>
</comment>
<dbReference type="PANTHER" id="PTHR43767:SF1">
    <property type="entry name" value="NONRIBOSOMAL PEPTIDE SYNTHASE PES1 (EUROFUNG)-RELATED"/>
    <property type="match status" value="1"/>
</dbReference>
<feature type="domain" description="AMP-dependent synthetase/ligase" evidence="3">
    <location>
        <begin position="47"/>
        <end position="389"/>
    </location>
</feature>
<organism evidence="5 6">
    <name type="scientific">Trujillonella endophytica</name>
    <dbReference type="NCBI Taxonomy" id="673521"/>
    <lineage>
        <taxon>Bacteria</taxon>
        <taxon>Bacillati</taxon>
        <taxon>Actinomycetota</taxon>
        <taxon>Actinomycetes</taxon>
        <taxon>Geodermatophilales</taxon>
        <taxon>Geodermatophilaceae</taxon>
        <taxon>Trujillonella</taxon>
    </lineage>
</organism>
<dbReference type="AlphaFoldDB" id="A0A1H8QQU1"/>
<evidence type="ECO:0000256" key="1">
    <source>
        <dbReference type="ARBA" id="ARBA00006432"/>
    </source>
</evidence>
<dbReference type="PROSITE" id="PS00455">
    <property type="entry name" value="AMP_BINDING"/>
    <property type="match status" value="1"/>
</dbReference>
<dbReference type="Pfam" id="PF13193">
    <property type="entry name" value="AMP-binding_C"/>
    <property type="match status" value="1"/>
</dbReference>
<dbReference type="Gene3D" id="3.30.300.30">
    <property type="match status" value="1"/>
</dbReference>